<reference evidence="15 16" key="1">
    <citation type="journal article" date="2019" name="Int. J. Syst. Evol. Microbiol.">
        <title>The Global Catalogue of Microorganisms (GCM) 10K type strain sequencing project: providing services to taxonomists for standard genome sequencing and annotation.</title>
        <authorList>
            <consortium name="The Broad Institute Genomics Platform"/>
            <consortium name="The Broad Institute Genome Sequencing Center for Infectious Disease"/>
            <person name="Wu L."/>
            <person name="Ma J."/>
        </authorList>
    </citation>
    <scope>NUCLEOTIDE SEQUENCE [LARGE SCALE GENOMIC DNA]</scope>
    <source>
        <strain evidence="15 16">GX26</strain>
    </source>
</reference>
<keyword evidence="13" id="KW-0456">Lyase</keyword>
<evidence type="ECO:0000256" key="9">
    <source>
        <dbReference type="ARBA" id="ARBA00022989"/>
    </source>
</evidence>
<evidence type="ECO:0000256" key="10">
    <source>
        <dbReference type="ARBA" id="ARBA00023027"/>
    </source>
</evidence>
<accession>A0ABD5VFW0</accession>
<evidence type="ECO:0000256" key="5">
    <source>
        <dbReference type="ARBA" id="ARBA00012290"/>
    </source>
</evidence>
<evidence type="ECO:0000256" key="4">
    <source>
        <dbReference type="ARBA" id="ARBA00007505"/>
    </source>
</evidence>
<dbReference type="SUPFAM" id="SSF51735">
    <property type="entry name" value="NAD(P)-binding Rossmann-fold domains"/>
    <property type="match status" value="1"/>
</dbReference>
<dbReference type="EMBL" id="JBHSXN010000002">
    <property type="protein sequence ID" value="MFC6952962.1"/>
    <property type="molecule type" value="Genomic_DNA"/>
</dbReference>
<dbReference type="Pfam" id="PF16363">
    <property type="entry name" value="GDP_Man_Dehyd"/>
    <property type="match status" value="1"/>
</dbReference>
<evidence type="ECO:0000256" key="12">
    <source>
        <dbReference type="ARBA" id="ARBA00023136"/>
    </source>
</evidence>
<dbReference type="RefSeq" id="WP_336349942.1">
    <property type="nucleotide sequence ID" value="NZ_JAZAQL010000002.1"/>
</dbReference>
<sequence>MRALLTGGGGFIGSHFAEYLLAETGYDVHIVDDFSTGVPGNVAGLREDDRVDVDELDVRDEAAMREAVASADEVYHFAAAVGVEKVVNEPLLSLKTNVEGTQNVLDPAAEDGTPVFVASSSEVYGKSLDVPFDEDDDRVLGPTTVPRWGYANAKALDEFLGLAHHQENGLPVVVGRFFNIVGPRQVGDYGMVIPTFVEQALRGDPITVYGDGTQTRSFTHVQDACEVVFDLMQTDAATGDVFNVGSSEPVTINELADRVKAAAGSDSPVEHVPFDEVYGDDFEEPPRRYPATEKLESALGYAPDTDLETILADVVEEQKTKLEV</sequence>
<comment type="caution">
    <text evidence="15">The sequence shown here is derived from an EMBL/GenBank/DDBJ whole genome shotgun (WGS) entry which is preliminary data.</text>
</comment>
<comment type="pathway">
    <text evidence="3">Nucleotide-sugar biosynthesis; UDP-alpha-D-xylose biosynthesis; UDP-alpha-D-xylose from UDP-alpha-D-glucuronate: step 1/1.</text>
</comment>
<keyword evidence="7" id="KW-0210">Decarboxylase</keyword>
<evidence type="ECO:0000259" key="14">
    <source>
        <dbReference type="Pfam" id="PF16363"/>
    </source>
</evidence>
<comment type="similarity">
    <text evidence="4">Belongs to the NAD(P)-dependent epimerase/dehydratase family. UDP-glucuronic acid decarboxylase subfamily.</text>
</comment>
<feature type="domain" description="NAD(P)-binding" evidence="14">
    <location>
        <begin position="4"/>
        <end position="313"/>
    </location>
</feature>
<evidence type="ECO:0000313" key="15">
    <source>
        <dbReference type="EMBL" id="MFC6952962.1"/>
    </source>
</evidence>
<dbReference type="Proteomes" id="UP001596395">
    <property type="component" value="Unassembled WGS sequence"/>
</dbReference>
<keyword evidence="6" id="KW-0812">Transmembrane</keyword>
<evidence type="ECO:0000256" key="8">
    <source>
        <dbReference type="ARBA" id="ARBA00022968"/>
    </source>
</evidence>
<keyword evidence="11" id="KW-0333">Golgi apparatus</keyword>
<comment type="cofactor">
    <cofactor evidence="1">
        <name>NAD(+)</name>
        <dbReference type="ChEBI" id="CHEBI:57540"/>
    </cofactor>
</comment>
<evidence type="ECO:0000256" key="3">
    <source>
        <dbReference type="ARBA" id="ARBA00005100"/>
    </source>
</evidence>
<evidence type="ECO:0000256" key="2">
    <source>
        <dbReference type="ARBA" id="ARBA00004447"/>
    </source>
</evidence>
<dbReference type="Gene3D" id="3.40.50.720">
    <property type="entry name" value="NAD(P)-binding Rossmann-like Domain"/>
    <property type="match status" value="1"/>
</dbReference>
<evidence type="ECO:0000256" key="6">
    <source>
        <dbReference type="ARBA" id="ARBA00022692"/>
    </source>
</evidence>
<name>A0ABD5VFW0_9EURY</name>
<keyword evidence="16" id="KW-1185">Reference proteome</keyword>
<keyword evidence="10" id="KW-0520">NAD</keyword>
<dbReference type="InterPro" id="IPR016040">
    <property type="entry name" value="NAD(P)-bd_dom"/>
</dbReference>
<evidence type="ECO:0000256" key="1">
    <source>
        <dbReference type="ARBA" id="ARBA00001911"/>
    </source>
</evidence>
<dbReference type="PANTHER" id="PTHR43078:SF6">
    <property type="entry name" value="UDP-GLUCURONIC ACID DECARBOXYLASE 1"/>
    <property type="match status" value="1"/>
</dbReference>
<organism evidence="15 16">
    <name type="scientific">Halorubellus litoreus</name>
    <dbReference type="NCBI Taxonomy" id="755308"/>
    <lineage>
        <taxon>Archaea</taxon>
        <taxon>Methanobacteriati</taxon>
        <taxon>Methanobacteriota</taxon>
        <taxon>Stenosarchaea group</taxon>
        <taxon>Halobacteria</taxon>
        <taxon>Halobacteriales</taxon>
        <taxon>Halorubellaceae</taxon>
        <taxon>Halorubellus</taxon>
    </lineage>
</organism>
<proteinExistence type="inferred from homology"/>
<evidence type="ECO:0000313" key="16">
    <source>
        <dbReference type="Proteomes" id="UP001596395"/>
    </source>
</evidence>
<keyword evidence="9" id="KW-1133">Transmembrane helix</keyword>
<dbReference type="PANTHER" id="PTHR43078">
    <property type="entry name" value="UDP-GLUCURONIC ACID DECARBOXYLASE-RELATED"/>
    <property type="match status" value="1"/>
</dbReference>
<dbReference type="AlphaFoldDB" id="A0ABD5VFW0"/>
<dbReference type="InterPro" id="IPR044516">
    <property type="entry name" value="UXS-like"/>
</dbReference>
<comment type="subcellular location">
    <subcellularLocation>
        <location evidence="2">Golgi apparatus</location>
        <location evidence="2">Golgi stack membrane</location>
        <topology evidence="2">Single-pass type II membrane protein</topology>
    </subcellularLocation>
</comment>
<dbReference type="InterPro" id="IPR036291">
    <property type="entry name" value="NAD(P)-bd_dom_sf"/>
</dbReference>
<evidence type="ECO:0000256" key="7">
    <source>
        <dbReference type="ARBA" id="ARBA00022793"/>
    </source>
</evidence>
<dbReference type="EC" id="4.1.1.35" evidence="5"/>
<gene>
    <name evidence="15" type="ORF">ACFQGB_08805</name>
</gene>
<protein>
    <recommendedName>
        <fullName evidence="5">UDP-glucuronate decarboxylase</fullName>
        <ecNumber evidence="5">4.1.1.35</ecNumber>
    </recommendedName>
</protein>
<keyword evidence="8" id="KW-0735">Signal-anchor</keyword>
<keyword evidence="12" id="KW-0472">Membrane</keyword>
<evidence type="ECO:0000256" key="11">
    <source>
        <dbReference type="ARBA" id="ARBA00023034"/>
    </source>
</evidence>
<dbReference type="GO" id="GO:0048040">
    <property type="term" value="F:UDP-glucuronate decarboxylase activity"/>
    <property type="evidence" value="ECO:0007669"/>
    <property type="project" value="UniProtKB-EC"/>
</dbReference>
<evidence type="ECO:0000256" key="13">
    <source>
        <dbReference type="ARBA" id="ARBA00023239"/>
    </source>
</evidence>